<feature type="region of interest" description="Disordered" evidence="1">
    <location>
        <begin position="98"/>
        <end position="118"/>
    </location>
</feature>
<keyword evidence="3" id="KW-1185">Reference proteome</keyword>
<feature type="compositionally biased region" description="Polar residues" evidence="1">
    <location>
        <begin position="101"/>
        <end position="112"/>
    </location>
</feature>
<comment type="caution">
    <text evidence="2">The sequence shown here is derived from an EMBL/GenBank/DDBJ whole genome shotgun (WGS) entry which is preliminary data.</text>
</comment>
<dbReference type="Proteomes" id="UP000599074">
    <property type="component" value="Unassembled WGS sequence"/>
</dbReference>
<name>A0A8J3TD04_9ACTN</name>
<organism evidence="2 3">
    <name type="scientific">Planosporangium mesophilum</name>
    <dbReference type="NCBI Taxonomy" id="689768"/>
    <lineage>
        <taxon>Bacteria</taxon>
        <taxon>Bacillati</taxon>
        <taxon>Actinomycetota</taxon>
        <taxon>Actinomycetes</taxon>
        <taxon>Micromonosporales</taxon>
        <taxon>Micromonosporaceae</taxon>
        <taxon>Planosporangium</taxon>
    </lineage>
</organism>
<proteinExistence type="predicted"/>
<sequence>MEETMRARNRVLATVAVTATGLAALTTMTATRPSADNPPTGWRFESSLGAQVAVPAYWEVNDSGCGMTARPSVVRGKGLQTLCYTREPATKELAIIREAPEQSSPKQGSPTTIDGVPAQRDEMRLADGRYAGWISVPSRHVTLDVRTRNPQTTDWILHSFRLVDVDHLGCPTRPPNTTGPPPRAGFVPADPARISVCYYAGTDRLQASAEITGDEAHRLVGMINAAPPGRNPDRPARSCDARTDRPDPDAMLRVTTTTVRIRFSSCTRRGLDNGAATAQVTNDLVRTMMAPVHAGYSLSGDLPG</sequence>
<feature type="compositionally biased region" description="Basic and acidic residues" evidence="1">
    <location>
        <begin position="231"/>
        <end position="248"/>
    </location>
</feature>
<reference evidence="2" key="1">
    <citation type="submission" date="2021-01" db="EMBL/GenBank/DDBJ databases">
        <title>Whole genome shotgun sequence of Planosporangium mesophilum NBRC 109066.</title>
        <authorList>
            <person name="Komaki H."/>
            <person name="Tamura T."/>
        </authorList>
    </citation>
    <scope>NUCLEOTIDE SEQUENCE</scope>
    <source>
        <strain evidence="2">NBRC 109066</strain>
    </source>
</reference>
<feature type="region of interest" description="Disordered" evidence="1">
    <location>
        <begin position="226"/>
        <end position="248"/>
    </location>
</feature>
<accession>A0A8J3TD04</accession>
<protein>
    <submittedName>
        <fullName evidence="2">Uncharacterized protein</fullName>
    </submittedName>
</protein>
<evidence type="ECO:0000313" key="2">
    <source>
        <dbReference type="EMBL" id="GII23171.1"/>
    </source>
</evidence>
<gene>
    <name evidence="2" type="ORF">Pme01_27680</name>
</gene>
<evidence type="ECO:0000256" key="1">
    <source>
        <dbReference type="SAM" id="MobiDB-lite"/>
    </source>
</evidence>
<evidence type="ECO:0000313" key="3">
    <source>
        <dbReference type="Proteomes" id="UP000599074"/>
    </source>
</evidence>
<dbReference type="EMBL" id="BOON01000027">
    <property type="protein sequence ID" value="GII23171.1"/>
    <property type="molecule type" value="Genomic_DNA"/>
</dbReference>
<dbReference type="AlphaFoldDB" id="A0A8J3TD04"/>